<feature type="domain" description="AAA+ ATPase" evidence="1">
    <location>
        <begin position="42"/>
        <end position="181"/>
    </location>
</feature>
<dbReference type="SMART" id="SM00382">
    <property type="entry name" value="AAA"/>
    <property type="match status" value="1"/>
</dbReference>
<organism evidence="2 3">
    <name type="scientific">Hyperthermus butylicus (strain DSM 5456 / JCM 9403 / PLM1-5)</name>
    <dbReference type="NCBI Taxonomy" id="415426"/>
    <lineage>
        <taxon>Archaea</taxon>
        <taxon>Thermoproteota</taxon>
        <taxon>Thermoprotei</taxon>
        <taxon>Desulfurococcales</taxon>
        <taxon>Pyrodictiaceae</taxon>
        <taxon>Hyperthermus</taxon>
    </lineage>
</organism>
<keyword evidence="3" id="KW-1185">Reference proteome</keyword>
<dbReference type="HOGENOM" id="CLU_034716_2_2_2"/>
<dbReference type="GeneID" id="4782817"/>
<name>A2BMV4_HYPBU</name>
<dbReference type="Gene3D" id="1.10.8.80">
    <property type="entry name" value="Magnesium chelatase subunit I, C-Terminal domain"/>
    <property type="match status" value="1"/>
</dbReference>
<reference evidence="2 3" key="1">
    <citation type="journal article" date="2007" name="Archaea">
        <title>The genome of Hyperthermus butylicus: a sulfur-reducing, peptide fermenting, neutrophilic Crenarchaeote growing up to 108 degrees C.</title>
        <authorList>
            <person name="Brugger K."/>
            <person name="Chen L."/>
            <person name="Stark M."/>
            <person name="Zibat A."/>
            <person name="Redder P."/>
            <person name="Ruepp A."/>
            <person name="Awayez M."/>
            <person name="She Q."/>
            <person name="Garrett R.A."/>
            <person name="Klenk H.P."/>
        </authorList>
    </citation>
    <scope>NUCLEOTIDE SEQUENCE [LARGE SCALE GENOMIC DNA]</scope>
    <source>
        <strain evidence="3">DSM 5456 / JCM 9403 / PLM1-5</strain>
    </source>
</reference>
<dbReference type="Proteomes" id="UP000002593">
    <property type="component" value="Chromosome"/>
</dbReference>
<dbReference type="InterPro" id="IPR050764">
    <property type="entry name" value="CbbQ/NirQ/NorQ/GpvN"/>
</dbReference>
<dbReference type="PANTHER" id="PTHR42759">
    <property type="entry name" value="MOXR FAMILY PROTEIN"/>
    <property type="match status" value="1"/>
</dbReference>
<dbReference type="STRING" id="415426.Hbut_1493"/>
<gene>
    <name evidence="2" type="ordered locus">Hbut_1493</name>
</gene>
<dbReference type="Pfam" id="PF17863">
    <property type="entry name" value="AAA_lid_2"/>
    <property type="match status" value="1"/>
</dbReference>
<dbReference type="EnsemblBacteria" id="ABM81315">
    <property type="protein sequence ID" value="ABM81315"/>
    <property type="gene ID" value="Hbut_1493"/>
</dbReference>
<dbReference type="EMBL" id="CP000493">
    <property type="protein sequence ID" value="ABM81315.1"/>
    <property type="molecule type" value="Genomic_DNA"/>
</dbReference>
<proteinExistence type="predicted"/>
<evidence type="ECO:0000313" key="3">
    <source>
        <dbReference type="Proteomes" id="UP000002593"/>
    </source>
</evidence>
<dbReference type="InterPro" id="IPR011703">
    <property type="entry name" value="ATPase_AAA-3"/>
</dbReference>
<dbReference type="GO" id="GO:0016887">
    <property type="term" value="F:ATP hydrolysis activity"/>
    <property type="evidence" value="ECO:0007669"/>
    <property type="project" value="InterPro"/>
</dbReference>
<dbReference type="Pfam" id="PF07726">
    <property type="entry name" value="AAA_3"/>
    <property type="match status" value="1"/>
</dbReference>
<dbReference type="PIRSF" id="PIRSF002849">
    <property type="entry name" value="AAA_ATPase_chaperone_MoxR_prd"/>
    <property type="match status" value="1"/>
</dbReference>
<dbReference type="AlphaFoldDB" id="A2BMV4"/>
<dbReference type="GO" id="GO:0005524">
    <property type="term" value="F:ATP binding"/>
    <property type="evidence" value="ECO:0007669"/>
    <property type="project" value="InterPro"/>
</dbReference>
<dbReference type="SUPFAM" id="SSF52540">
    <property type="entry name" value="P-loop containing nucleoside triphosphate hydrolases"/>
    <property type="match status" value="1"/>
</dbReference>
<evidence type="ECO:0000313" key="2">
    <source>
        <dbReference type="EMBL" id="ABM81315.1"/>
    </source>
</evidence>
<dbReference type="PANTHER" id="PTHR42759:SF1">
    <property type="entry name" value="MAGNESIUM-CHELATASE SUBUNIT CHLD"/>
    <property type="match status" value="1"/>
</dbReference>
<dbReference type="CDD" id="cd00009">
    <property type="entry name" value="AAA"/>
    <property type="match status" value="1"/>
</dbReference>
<evidence type="ECO:0000259" key="1">
    <source>
        <dbReference type="SMART" id="SM00382"/>
    </source>
</evidence>
<dbReference type="InterPro" id="IPR041628">
    <property type="entry name" value="ChlI/MoxR_AAA_lid"/>
</dbReference>
<dbReference type="RefSeq" id="WP_011822633.1">
    <property type="nucleotide sequence ID" value="NC_008818.1"/>
</dbReference>
<dbReference type="eggNOG" id="arCOG00434">
    <property type="taxonomic scope" value="Archaea"/>
</dbReference>
<dbReference type="InterPro" id="IPR027417">
    <property type="entry name" value="P-loop_NTPase"/>
</dbReference>
<sequence length="315" mass="35079">MSESSVVLDRARMIIQRVVEEVSKAVVGKRNVVDLMVAAIAAGGHVLLEGVPGVAKTLLSRAVASAFNVEFSRVQCTPDLLPSDIIGTFVYRDGRFEFVRGPIFADIVLVDEINRASPKTQSALLEAMQERQVTVWGKTFRLPDTFTVIATMNPVESEGVYPLSEAQVDRFLAKIPVGYPSREELVEIMERVRVIEEEWPVRPVASRDDLLFLRKAVWNVYVDYNVKLYIASIVEETRRSPHVLLGGSPRAAIAMMQLSRALALIEGRDHVTPEHVKRAARPALLHRIVLRPEARLAGVTVDDIIDSVLERVEPP</sequence>
<protein>
    <submittedName>
        <fullName evidence="2">MoxR ATPase</fullName>
    </submittedName>
</protein>
<dbReference type="InterPro" id="IPR003593">
    <property type="entry name" value="AAA+_ATPase"/>
</dbReference>
<dbReference type="KEGG" id="hbu:Hbut_1493"/>
<accession>A2BMV4</accession>
<dbReference type="Gene3D" id="3.40.50.300">
    <property type="entry name" value="P-loop containing nucleotide triphosphate hydrolases"/>
    <property type="match status" value="1"/>
</dbReference>